<evidence type="ECO:0000256" key="1">
    <source>
        <dbReference type="SAM" id="MobiDB-lite"/>
    </source>
</evidence>
<name>A0ABR0KDD7_9EURO</name>
<feature type="compositionally biased region" description="Polar residues" evidence="1">
    <location>
        <begin position="153"/>
        <end position="167"/>
    </location>
</feature>
<feature type="region of interest" description="Disordered" evidence="1">
    <location>
        <begin position="1"/>
        <end position="56"/>
    </location>
</feature>
<gene>
    <name evidence="2" type="ORF">LTR24_003891</name>
</gene>
<dbReference type="Proteomes" id="UP001345013">
    <property type="component" value="Unassembled WGS sequence"/>
</dbReference>
<feature type="region of interest" description="Disordered" evidence="1">
    <location>
        <begin position="100"/>
        <end position="265"/>
    </location>
</feature>
<protein>
    <submittedName>
        <fullName evidence="2">Uncharacterized protein</fullName>
    </submittedName>
</protein>
<dbReference type="EMBL" id="JAVRRG010000038">
    <property type="protein sequence ID" value="KAK5093887.1"/>
    <property type="molecule type" value="Genomic_DNA"/>
</dbReference>
<organism evidence="2 3">
    <name type="scientific">Lithohypha guttulata</name>
    <dbReference type="NCBI Taxonomy" id="1690604"/>
    <lineage>
        <taxon>Eukaryota</taxon>
        <taxon>Fungi</taxon>
        <taxon>Dikarya</taxon>
        <taxon>Ascomycota</taxon>
        <taxon>Pezizomycotina</taxon>
        <taxon>Eurotiomycetes</taxon>
        <taxon>Chaetothyriomycetidae</taxon>
        <taxon>Chaetothyriales</taxon>
        <taxon>Trichomeriaceae</taxon>
        <taxon>Lithohypha</taxon>
    </lineage>
</organism>
<sequence>MEPTITLPHRNLQQLDEARNSQEPIATMPPRKEKDYFDHGSYETASDSDHDQQIRQAPYLPKVQVWARDDGPYTLRVGQQWFHCDELVVNGAEYRQRARGGVAQARQANSSNQAVYPPAKSRRPAASRAQSYQRTRPDKTSTAAAPVIHQDTTRPAPQNQYQPQSLPTPREQAESRRSERRRQKDAEAQKQTQSRRDSGVSVGTDVEAPLKGALVQYEPRPPMQRQASQQTRPARPARPRPGRKGSSYDRAVRGKSKKSVRFAAL</sequence>
<comment type="caution">
    <text evidence="2">The sequence shown here is derived from an EMBL/GenBank/DDBJ whole genome shotgun (WGS) entry which is preliminary data.</text>
</comment>
<accession>A0ABR0KDD7</accession>
<feature type="compositionally biased region" description="Basic and acidic residues" evidence="1">
    <location>
        <begin position="171"/>
        <end position="198"/>
    </location>
</feature>
<proteinExistence type="predicted"/>
<feature type="compositionally biased region" description="Low complexity" evidence="1">
    <location>
        <begin position="224"/>
        <end position="234"/>
    </location>
</feature>
<evidence type="ECO:0000313" key="2">
    <source>
        <dbReference type="EMBL" id="KAK5093887.1"/>
    </source>
</evidence>
<feature type="compositionally biased region" description="Low complexity" evidence="1">
    <location>
        <begin position="100"/>
        <end position="119"/>
    </location>
</feature>
<feature type="compositionally biased region" description="Basic residues" evidence="1">
    <location>
        <begin position="253"/>
        <end position="265"/>
    </location>
</feature>
<reference evidence="2 3" key="1">
    <citation type="submission" date="2023-08" db="EMBL/GenBank/DDBJ databases">
        <title>Black Yeasts Isolated from many extreme environments.</title>
        <authorList>
            <person name="Coleine C."/>
            <person name="Stajich J.E."/>
            <person name="Selbmann L."/>
        </authorList>
    </citation>
    <scope>NUCLEOTIDE SEQUENCE [LARGE SCALE GENOMIC DNA]</scope>
    <source>
        <strain evidence="2 3">CCFEE 5885</strain>
    </source>
</reference>
<keyword evidence="3" id="KW-1185">Reference proteome</keyword>
<evidence type="ECO:0000313" key="3">
    <source>
        <dbReference type="Proteomes" id="UP001345013"/>
    </source>
</evidence>
<feature type="compositionally biased region" description="Basic and acidic residues" evidence="1">
    <location>
        <begin position="30"/>
        <end position="53"/>
    </location>
</feature>